<dbReference type="Proteomes" id="UP000050761">
    <property type="component" value="Unassembled WGS sequence"/>
</dbReference>
<accession>A0A183F5R3</accession>
<dbReference type="Pfam" id="PF06911">
    <property type="entry name" value="Senescence"/>
    <property type="match status" value="1"/>
</dbReference>
<evidence type="ECO:0000313" key="2">
    <source>
        <dbReference type="Proteomes" id="UP000050761"/>
    </source>
</evidence>
<dbReference type="WBParaSite" id="HPBE_0000150501-mRNA-1">
    <property type="protein sequence ID" value="HPBE_0000150501-mRNA-1"/>
    <property type="gene ID" value="HPBE_0000150501"/>
</dbReference>
<dbReference type="GO" id="GO:0005886">
    <property type="term" value="C:plasma membrane"/>
    <property type="evidence" value="ECO:0007669"/>
    <property type="project" value="TreeGrafter"/>
</dbReference>
<sequence length="324" mass="34971">LQFAFQVGPWVYPLVAGKTPVLRNDFGAYVVSNPIPDNPNLAVAIILPADMGPNVEEEFREILGQFADIRDQNLKKELSQEDSKRVSQKIAKLLITGGERVAWGVETAAVKVTSYLEDRGEKYRSSLEPSERPMTINPALKGSLVYMHKGSKLVARCTRYLLDKVGDMGISIGRSLATGAEKTFGKGSAGGVVSGTISVLGGGIVGVSTVWMALEDNSRSLCRNIANQTVQSVKIKYGDEASEATHHALFAAGHGSLAAAQLWDLGPRSIAGRMARRAGVEVLDTSTATAFRPLSLLFQLVRDLHEKRAGEPLPLKTKPRDKGF</sequence>
<keyword evidence="2" id="KW-1185">Reference proteome</keyword>
<dbReference type="PANTHER" id="PTHR21068">
    <property type="entry name" value="SPARTIN"/>
    <property type="match status" value="1"/>
</dbReference>
<organism evidence="2 3">
    <name type="scientific">Heligmosomoides polygyrus</name>
    <name type="common">Parasitic roundworm</name>
    <dbReference type="NCBI Taxonomy" id="6339"/>
    <lineage>
        <taxon>Eukaryota</taxon>
        <taxon>Metazoa</taxon>
        <taxon>Ecdysozoa</taxon>
        <taxon>Nematoda</taxon>
        <taxon>Chromadorea</taxon>
        <taxon>Rhabditida</taxon>
        <taxon>Rhabditina</taxon>
        <taxon>Rhabditomorpha</taxon>
        <taxon>Strongyloidea</taxon>
        <taxon>Heligmosomidae</taxon>
        <taxon>Heligmosomoides</taxon>
    </lineage>
</organism>
<dbReference type="InterPro" id="IPR045036">
    <property type="entry name" value="Spartin-like"/>
</dbReference>
<feature type="domain" description="Senescence" evidence="1">
    <location>
        <begin position="93"/>
        <end position="275"/>
    </location>
</feature>
<protein>
    <submittedName>
        <fullName evidence="3">Senescence domain-containing protein</fullName>
    </submittedName>
</protein>
<dbReference type="GO" id="GO:0051301">
    <property type="term" value="P:cell division"/>
    <property type="evidence" value="ECO:0007669"/>
    <property type="project" value="TreeGrafter"/>
</dbReference>
<dbReference type="GO" id="GO:0030514">
    <property type="term" value="P:negative regulation of BMP signaling pathway"/>
    <property type="evidence" value="ECO:0007669"/>
    <property type="project" value="TreeGrafter"/>
</dbReference>
<evidence type="ECO:0000313" key="3">
    <source>
        <dbReference type="WBParaSite" id="HPBE_0000150501-mRNA-1"/>
    </source>
</evidence>
<reference evidence="3" key="1">
    <citation type="submission" date="2019-09" db="UniProtKB">
        <authorList>
            <consortium name="WormBaseParasite"/>
        </authorList>
    </citation>
    <scope>IDENTIFICATION</scope>
</reference>
<dbReference type="PANTHER" id="PTHR21068:SF43">
    <property type="entry name" value="SPARTIN"/>
    <property type="match status" value="1"/>
</dbReference>
<dbReference type="InterPro" id="IPR009686">
    <property type="entry name" value="Senescence/spartin_C"/>
</dbReference>
<evidence type="ECO:0000259" key="1">
    <source>
        <dbReference type="Pfam" id="PF06911"/>
    </source>
</evidence>
<name>A0A183F5R3_HELPZ</name>
<dbReference type="AlphaFoldDB" id="A0A183F5R3"/>
<proteinExistence type="predicted"/>